<protein>
    <submittedName>
        <fullName evidence="1">Uncharacterized protein</fullName>
    </submittedName>
</protein>
<dbReference type="AlphaFoldDB" id="A0A0A9AU51"/>
<evidence type="ECO:0000313" key="1">
    <source>
        <dbReference type="EMBL" id="JAD54621.1"/>
    </source>
</evidence>
<dbReference type="EMBL" id="GBRH01243274">
    <property type="protein sequence ID" value="JAD54621.1"/>
    <property type="molecule type" value="Transcribed_RNA"/>
</dbReference>
<reference evidence="1" key="2">
    <citation type="journal article" date="2015" name="Data Brief">
        <title>Shoot transcriptome of the giant reed, Arundo donax.</title>
        <authorList>
            <person name="Barrero R.A."/>
            <person name="Guerrero F.D."/>
            <person name="Moolhuijzen P."/>
            <person name="Goolsby J.A."/>
            <person name="Tidwell J."/>
            <person name="Bellgard S.E."/>
            <person name="Bellgard M.I."/>
        </authorList>
    </citation>
    <scope>NUCLEOTIDE SEQUENCE</scope>
    <source>
        <tissue evidence="1">Shoot tissue taken approximately 20 cm above the soil surface</tissue>
    </source>
</reference>
<proteinExistence type="predicted"/>
<sequence>MKKPSLLQMGCTYNQLFNNVKIGYRCLIYFSTNINRGPLLRNYVPLQYCIDYFYMQRQQMHN</sequence>
<name>A0A0A9AU51_ARUDO</name>
<organism evidence="1">
    <name type="scientific">Arundo donax</name>
    <name type="common">Giant reed</name>
    <name type="synonym">Donax arundinaceus</name>
    <dbReference type="NCBI Taxonomy" id="35708"/>
    <lineage>
        <taxon>Eukaryota</taxon>
        <taxon>Viridiplantae</taxon>
        <taxon>Streptophyta</taxon>
        <taxon>Embryophyta</taxon>
        <taxon>Tracheophyta</taxon>
        <taxon>Spermatophyta</taxon>
        <taxon>Magnoliopsida</taxon>
        <taxon>Liliopsida</taxon>
        <taxon>Poales</taxon>
        <taxon>Poaceae</taxon>
        <taxon>PACMAD clade</taxon>
        <taxon>Arundinoideae</taxon>
        <taxon>Arundineae</taxon>
        <taxon>Arundo</taxon>
    </lineage>
</organism>
<accession>A0A0A9AU51</accession>
<reference evidence="1" key="1">
    <citation type="submission" date="2014-09" db="EMBL/GenBank/DDBJ databases">
        <authorList>
            <person name="Magalhaes I.L.F."/>
            <person name="Oliveira U."/>
            <person name="Santos F.R."/>
            <person name="Vidigal T.H.D.A."/>
            <person name="Brescovit A.D."/>
            <person name="Santos A.J."/>
        </authorList>
    </citation>
    <scope>NUCLEOTIDE SEQUENCE</scope>
    <source>
        <tissue evidence="1">Shoot tissue taken approximately 20 cm above the soil surface</tissue>
    </source>
</reference>